<accession>A0AAE3ZUA3</accession>
<feature type="domain" description="Ribosome maturation factor RimM PRC barrel" evidence="7">
    <location>
        <begin position="120"/>
        <end position="187"/>
    </location>
</feature>
<dbReference type="SUPFAM" id="SSF50447">
    <property type="entry name" value="Translation proteins"/>
    <property type="match status" value="1"/>
</dbReference>
<dbReference type="NCBIfam" id="TIGR02273">
    <property type="entry name" value="16S_RimM"/>
    <property type="match status" value="1"/>
</dbReference>
<keyword evidence="9" id="KW-1185">Reference proteome</keyword>
<keyword evidence="3 5" id="KW-0698">rRNA processing</keyword>
<dbReference type="GO" id="GO:0005840">
    <property type="term" value="C:ribosome"/>
    <property type="evidence" value="ECO:0007669"/>
    <property type="project" value="InterPro"/>
</dbReference>
<comment type="function">
    <text evidence="5">An accessory protein needed during the final step in the assembly of 30S ribosomal subunit, possibly for assembly of the head region. Essential for efficient processing of 16S rRNA. May be needed both before and after RbfA during the maturation of 16S rRNA. It has affinity for free ribosomal 30S subunits but not for 70S ribosomes.</text>
</comment>
<evidence type="ECO:0000259" key="6">
    <source>
        <dbReference type="Pfam" id="PF01782"/>
    </source>
</evidence>
<dbReference type="Pfam" id="PF01782">
    <property type="entry name" value="RimM"/>
    <property type="match status" value="1"/>
</dbReference>
<evidence type="ECO:0000256" key="1">
    <source>
        <dbReference type="ARBA" id="ARBA00022490"/>
    </source>
</evidence>
<dbReference type="InterPro" id="IPR011033">
    <property type="entry name" value="PRC_barrel-like_sf"/>
</dbReference>
<evidence type="ECO:0000256" key="3">
    <source>
        <dbReference type="ARBA" id="ARBA00022552"/>
    </source>
</evidence>
<reference evidence="8 9" key="1">
    <citation type="submission" date="2023-07" db="EMBL/GenBank/DDBJ databases">
        <title>Sequencing the genomes of 1000 actinobacteria strains.</title>
        <authorList>
            <person name="Klenk H.-P."/>
        </authorList>
    </citation>
    <scope>NUCLEOTIDE SEQUENCE [LARGE SCALE GENOMIC DNA]</scope>
    <source>
        <strain evidence="8 9">DSM 44711</strain>
    </source>
</reference>
<gene>
    <name evidence="5" type="primary">rimM</name>
    <name evidence="8" type="ORF">J2S44_005140</name>
</gene>
<dbReference type="Gene3D" id="2.30.30.240">
    <property type="entry name" value="PRC-barrel domain"/>
    <property type="match status" value="1"/>
</dbReference>
<dbReference type="GO" id="GO:0042274">
    <property type="term" value="P:ribosomal small subunit biogenesis"/>
    <property type="evidence" value="ECO:0007669"/>
    <property type="project" value="UniProtKB-UniRule"/>
</dbReference>
<keyword evidence="4 5" id="KW-0143">Chaperone</keyword>
<dbReference type="InterPro" id="IPR011961">
    <property type="entry name" value="RimM"/>
</dbReference>
<dbReference type="InterPro" id="IPR002676">
    <property type="entry name" value="RimM_N"/>
</dbReference>
<protein>
    <recommendedName>
        <fullName evidence="5">Ribosome maturation factor RimM</fullName>
    </recommendedName>
</protein>
<comment type="similarity">
    <text evidence="5">Belongs to the RimM family.</text>
</comment>
<dbReference type="EMBL" id="JAVDYC010000001">
    <property type="protein sequence ID" value="MDR7324890.1"/>
    <property type="molecule type" value="Genomic_DNA"/>
</dbReference>
<dbReference type="GO" id="GO:0043022">
    <property type="term" value="F:ribosome binding"/>
    <property type="evidence" value="ECO:0007669"/>
    <property type="project" value="InterPro"/>
</dbReference>
<evidence type="ECO:0000256" key="5">
    <source>
        <dbReference type="HAMAP-Rule" id="MF_00014"/>
    </source>
</evidence>
<evidence type="ECO:0000256" key="2">
    <source>
        <dbReference type="ARBA" id="ARBA00022517"/>
    </source>
</evidence>
<name>A0AAE3ZUA3_9ACTN</name>
<comment type="subunit">
    <text evidence="5">Binds ribosomal protein uS19.</text>
</comment>
<dbReference type="InterPro" id="IPR036976">
    <property type="entry name" value="RimM_N_sf"/>
</dbReference>
<keyword evidence="1 5" id="KW-0963">Cytoplasm</keyword>
<dbReference type="GO" id="GO:0006364">
    <property type="term" value="P:rRNA processing"/>
    <property type="evidence" value="ECO:0007669"/>
    <property type="project" value="UniProtKB-UniRule"/>
</dbReference>
<evidence type="ECO:0000256" key="4">
    <source>
        <dbReference type="ARBA" id="ARBA00023186"/>
    </source>
</evidence>
<dbReference type="InterPro" id="IPR056792">
    <property type="entry name" value="PRC_RimM"/>
</dbReference>
<dbReference type="PANTHER" id="PTHR33692">
    <property type="entry name" value="RIBOSOME MATURATION FACTOR RIMM"/>
    <property type="match status" value="1"/>
</dbReference>
<evidence type="ECO:0000313" key="9">
    <source>
        <dbReference type="Proteomes" id="UP001183629"/>
    </source>
</evidence>
<dbReference type="HAMAP" id="MF_00014">
    <property type="entry name" value="Ribosome_mat_RimM"/>
    <property type="match status" value="1"/>
</dbReference>
<keyword evidence="2 5" id="KW-0690">Ribosome biogenesis</keyword>
<sequence length="190" mass="20280">MLLIIGHIARAHGVRGEVAVHVRTDEPEARFVPGAVLTTEISSKVRTAPADGASVPDGAVRFEVPKKLTIETVRPHQDKLLVTFEGILDRDEAEAMKGVLLCVDSAEVAPLDDPDEFRDHELVGLTVVDTAGEKLGEVLRIDHAAASDLIVLKRAQGGTALIPFVRQIVPTVDVAGGRIVVDPPEGLLDL</sequence>
<feature type="domain" description="RimM N-terminal" evidence="6">
    <location>
        <begin position="5"/>
        <end position="106"/>
    </location>
</feature>
<dbReference type="PANTHER" id="PTHR33692:SF1">
    <property type="entry name" value="RIBOSOME MATURATION FACTOR RIMM"/>
    <property type="match status" value="1"/>
</dbReference>
<dbReference type="Gene3D" id="2.40.30.60">
    <property type="entry name" value="RimM"/>
    <property type="match status" value="1"/>
</dbReference>
<dbReference type="InterPro" id="IPR009000">
    <property type="entry name" value="Transl_B-barrel_sf"/>
</dbReference>
<dbReference type="GO" id="GO:0005737">
    <property type="term" value="C:cytoplasm"/>
    <property type="evidence" value="ECO:0007669"/>
    <property type="project" value="UniProtKB-SubCell"/>
</dbReference>
<dbReference type="Proteomes" id="UP001183629">
    <property type="component" value="Unassembled WGS sequence"/>
</dbReference>
<evidence type="ECO:0000313" key="8">
    <source>
        <dbReference type="EMBL" id="MDR7324890.1"/>
    </source>
</evidence>
<evidence type="ECO:0000259" key="7">
    <source>
        <dbReference type="Pfam" id="PF24986"/>
    </source>
</evidence>
<dbReference type="AlphaFoldDB" id="A0AAE3ZUA3"/>
<comment type="subcellular location">
    <subcellularLocation>
        <location evidence="5">Cytoplasm</location>
    </subcellularLocation>
</comment>
<comment type="caution">
    <text evidence="8">The sequence shown here is derived from an EMBL/GenBank/DDBJ whole genome shotgun (WGS) entry which is preliminary data.</text>
</comment>
<dbReference type="SUPFAM" id="SSF50346">
    <property type="entry name" value="PRC-barrel domain"/>
    <property type="match status" value="1"/>
</dbReference>
<organism evidence="8 9">
    <name type="scientific">Catenuloplanes niger</name>
    <dbReference type="NCBI Taxonomy" id="587534"/>
    <lineage>
        <taxon>Bacteria</taxon>
        <taxon>Bacillati</taxon>
        <taxon>Actinomycetota</taxon>
        <taxon>Actinomycetes</taxon>
        <taxon>Micromonosporales</taxon>
        <taxon>Micromonosporaceae</taxon>
        <taxon>Catenuloplanes</taxon>
    </lineage>
</organism>
<proteinExistence type="inferred from homology"/>
<comment type="domain">
    <text evidence="5">The PRC barrel domain binds ribosomal protein uS19.</text>
</comment>
<dbReference type="Pfam" id="PF24986">
    <property type="entry name" value="PRC_RimM"/>
    <property type="match status" value="1"/>
</dbReference>
<dbReference type="RefSeq" id="WP_310418948.1">
    <property type="nucleotide sequence ID" value="NZ_JAVDYC010000001.1"/>
</dbReference>